<feature type="domain" description="WYL" evidence="1">
    <location>
        <begin position="146"/>
        <end position="209"/>
    </location>
</feature>
<dbReference type="PANTHER" id="PTHR34580:SF3">
    <property type="entry name" value="PROTEIN PAFB"/>
    <property type="match status" value="1"/>
</dbReference>
<evidence type="ECO:0000259" key="2">
    <source>
        <dbReference type="Pfam" id="PF25583"/>
    </source>
</evidence>
<dbReference type="Pfam" id="PF13280">
    <property type="entry name" value="WYL"/>
    <property type="match status" value="1"/>
</dbReference>
<dbReference type="RefSeq" id="WP_253668285.1">
    <property type="nucleotide sequence ID" value="NZ_JAMTCP010000003.1"/>
</dbReference>
<sequence>MSTARAERLVNLVLCLLSTRQYLTAERIRGIVPGYADAPSDEAFFRMFERDKAELRDLGIPLEVGRNSVFDPADGYRIARRDYELGDVDLEPDEAAAVALAVRLWDSPELTGAAHGALLKLRAAGVDVDETAPAAVEPKVRATEPAFAPLLAAVRDGRAVTFDYRRKMGPDVLRREVEPWGVVSWRGRWYLVGHDRGRDATRCFRLSRIVGEVRCVGPEGAVRRPADVDLLRFVAGSSDEPAPPTTVRLWVAEGRAHGLRRRGRPLRRVELDGEPGDVMEVDLHFSESADKWIAGYGPDVVVLEPDTLRRAVTELLEGAAGRREAGVREESRS</sequence>
<name>A0ABT1HPC6_STRSD</name>
<dbReference type="Proteomes" id="UP001205311">
    <property type="component" value="Unassembled WGS sequence"/>
</dbReference>
<proteinExistence type="predicted"/>
<feature type="domain" description="WCX" evidence="2">
    <location>
        <begin position="243"/>
        <end position="320"/>
    </location>
</feature>
<comment type="caution">
    <text evidence="3">The sequence shown here is derived from an EMBL/GenBank/DDBJ whole genome shotgun (WGS) entry which is preliminary data.</text>
</comment>
<accession>A0ABT1HPC6</accession>
<protein>
    <submittedName>
        <fullName evidence="3">Transcriptional regulator</fullName>
    </submittedName>
</protein>
<dbReference type="PROSITE" id="PS52050">
    <property type="entry name" value="WYL"/>
    <property type="match status" value="1"/>
</dbReference>
<dbReference type="PANTHER" id="PTHR34580">
    <property type="match status" value="1"/>
</dbReference>
<gene>
    <name evidence="3" type="ORF">LX15_001015</name>
</gene>
<dbReference type="Pfam" id="PF25583">
    <property type="entry name" value="WCX"/>
    <property type="match status" value="1"/>
</dbReference>
<dbReference type="EMBL" id="JAMTCP010000003">
    <property type="protein sequence ID" value="MCP2257330.1"/>
    <property type="molecule type" value="Genomic_DNA"/>
</dbReference>
<organism evidence="3 4">
    <name type="scientific">Streptoalloteichus tenebrarius (strain ATCC 17920 / DSM 40477 / JCM 4838 / CBS 697.72 / NBRC 16177 / NCIMB 11028 / NRRL B-12390 / A12253. 1 / ISP 5477)</name>
    <name type="common">Streptomyces tenebrarius</name>
    <dbReference type="NCBI Taxonomy" id="1933"/>
    <lineage>
        <taxon>Bacteria</taxon>
        <taxon>Bacillati</taxon>
        <taxon>Actinomycetota</taxon>
        <taxon>Actinomycetes</taxon>
        <taxon>Pseudonocardiales</taxon>
        <taxon>Pseudonocardiaceae</taxon>
        <taxon>Streptoalloteichus</taxon>
    </lineage>
</organism>
<reference evidence="3 4" key="1">
    <citation type="submission" date="2022-06" db="EMBL/GenBank/DDBJ databases">
        <title>Genomic Encyclopedia of Archaeal and Bacterial Type Strains, Phase II (KMG-II): from individual species to whole genera.</title>
        <authorList>
            <person name="Goeker M."/>
        </authorList>
    </citation>
    <scope>NUCLEOTIDE SEQUENCE [LARGE SCALE GENOMIC DNA]</scope>
    <source>
        <strain evidence="3 4">DSM 40477</strain>
    </source>
</reference>
<keyword evidence="4" id="KW-1185">Reference proteome</keyword>
<evidence type="ECO:0000313" key="3">
    <source>
        <dbReference type="EMBL" id="MCP2257330.1"/>
    </source>
</evidence>
<evidence type="ECO:0000313" key="4">
    <source>
        <dbReference type="Proteomes" id="UP001205311"/>
    </source>
</evidence>
<dbReference type="InterPro" id="IPR026881">
    <property type="entry name" value="WYL_dom"/>
</dbReference>
<evidence type="ECO:0000259" key="1">
    <source>
        <dbReference type="Pfam" id="PF13280"/>
    </source>
</evidence>
<dbReference type="InterPro" id="IPR051534">
    <property type="entry name" value="CBASS_pafABC_assoc_protein"/>
</dbReference>
<dbReference type="InterPro" id="IPR057727">
    <property type="entry name" value="WCX_dom"/>
</dbReference>